<comment type="caution">
    <text evidence="8">The sequence shown here is derived from an EMBL/GenBank/DDBJ whole genome shotgun (WGS) entry which is preliminary data.</text>
</comment>
<dbReference type="InterPro" id="IPR001680">
    <property type="entry name" value="WD40_rpt"/>
</dbReference>
<evidence type="ECO:0000256" key="2">
    <source>
        <dbReference type="ARBA" id="ARBA00022574"/>
    </source>
</evidence>
<dbReference type="AlphaFoldDB" id="A0AAW1V5I6"/>
<dbReference type="Proteomes" id="UP001431783">
    <property type="component" value="Unassembled WGS sequence"/>
</dbReference>
<reference evidence="8 9" key="1">
    <citation type="submission" date="2023-03" db="EMBL/GenBank/DDBJ databases">
        <title>Genome insight into feeding habits of ladybird beetles.</title>
        <authorList>
            <person name="Li H.-S."/>
            <person name="Huang Y.-H."/>
            <person name="Pang H."/>
        </authorList>
    </citation>
    <scope>NUCLEOTIDE SEQUENCE [LARGE SCALE GENOMIC DNA]</scope>
    <source>
        <strain evidence="8">SYSU_2023b</strain>
        <tissue evidence="8">Whole body</tissue>
    </source>
</reference>
<evidence type="ECO:0000256" key="1">
    <source>
        <dbReference type="ARBA" id="ARBA00004123"/>
    </source>
</evidence>
<keyword evidence="9" id="KW-1185">Reference proteome</keyword>
<feature type="compositionally biased region" description="Basic residues" evidence="7">
    <location>
        <begin position="253"/>
        <end position="271"/>
    </location>
</feature>
<evidence type="ECO:0000313" key="9">
    <source>
        <dbReference type="Proteomes" id="UP001431783"/>
    </source>
</evidence>
<accession>A0AAW1V5I6</accession>
<evidence type="ECO:0000256" key="3">
    <source>
        <dbReference type="ARBA" id="ARBA00022737"/>
    </source>
</evidence>
<dbReference type="GO" id="GO:0005634">
    <property type="term" value="C:nucleus"/>
    <property type="evidence" value="ECO:0007669"/>
    <property type="project" value="UniProtKB-SubCell"/>
</dbReference>
<dbReference type="PROSITE" id="PS50082">
    <property type="entry name" value="WD_REPEATS_2"/>
    <property type="match status" value="1"/>
</dbReference>
<dbReference type="InterPro" id="IPR015943">
    <property type="entry name" value="WD40/YVTN_repeat-like_dom_sf"/>
</dbReference>
<dbReference type="PROSITE" id="PS00678">
    <property type="entry name" value="WD_REPEATS_1"/>
    <property type="match status" value="1"/>
</dbReference>
<evidence type="ECO:0000256" key="6">
    <source>
        <dbReference type="PROSITE-ProRule" id="PRU00221"/>
    </source>
</evidence>
<dbReference type="GO" id="GO:0006383">
    <property type="term" value="P:transcription by RNA polymerase III"/>
    <property type="evidence" value="ECO:0007669"/>
    <property type="project" value="TreeGrafter"/>
</dbReference>
<evidence type="ECO:0008006" key="10">
    <source>
        <dbReference type="Google" id="ProtNLM"/>
    </source>
</evidence>
<evidence type="ECO:0000313" key="8">
    <source>
        <dbReference type="EMBL" id="KAK9888369.1"/>
    </source>
</evidence>
<name>A0AAW1V5I6_9CUCU</name>
<feature type="compositionally biased region" description="Low complexity" evidence="7">
    <location>
        <begin position="147"/>
        <end position="164"/>
    </location>
</feature>
<keyword evidence="5" id="KW-0539">Nucleus</keyword>
<keyword evidence="4" id="KW-0804">Transcription</keyword>
<feature type="region of interest" description="Disordered" evidence="7">
    <location>
        <begin position="542"/>
        <end position="564"/>
    </location>
</feature>
<feature type="region of interest" description="Disordered" evidence="7">
    <location>
        <begin position="253"/>
        <end position="272"/>
    </location>
</feature>
<comment type="subcellular location">
    <subcellularLocation>
        <location evidence="1">Nucleus</location>
    </subcellularLocation>
</comment>
<keyword evidence="2 6" id="KW-0853">WD repeat</keyword>
<dbReference type="InterPro" id="IPR019775">
    <property type="entry name" value="WD40_repeat_CS"/>
</dbReference>
<dbReference type="InterPro" id="IPR052416">
    <property type="entry name" value="GTF3C_component"/>
</dbReference>
<dbReference type="InterPro" id="IPR036322">
    <property type="entry name" value="WD40_repeat_dom_sf"/>
</dbReference>
<dbReference type="PANTHER" id="PTHR15052">
    <property type="entry name" value="RNA POLYMERASE III TRANSCRIPTION INITIATION FACTOR COMPLEX SUBUNIT"/>
    <property type="match status" value="1"/>
</dbReference>
<sequence length="1196" mass="136638">MDNLKVDTDINQKEMYDQEKHNPCLKKLTELKTEVNSKTPTSIPKKRGRKKKGEQNHSQESFVETFDELKSRRGRKRKSVNYFALANPDVEDELNFISRKSDKSVNIVPNLKDDRLSAKKINSLKNGEIAKKKCVPVDLGLETLQSTSSQDFSSNSSNLNSQTLDEPKTEVKTEGDTLILKSVGLKRGVDNEEEIMANDSNNDNCLEDMSTDLHKEKLYRKTGNTTQMLNTLFSQVDFQEVIVDGVQHPIIKKAKSPAKRGRSAGKGKNKTVKNEIADTEELELKTLKTTVTCAVCKNEMDKNNWPYHKQRYHNNLAWRIGEPPLDLTNMDLVKQILNSLYLARKLFYCDKCDKAMKSVNGFLSHKSVCGKTVEAVRVPCQYCSRKMLPVSLPSHIRHHHEAIEGVEPKVKKKSNLSIAVANAKRKAAAKALKVIQHFNLEYSGIRSTFTKYFEDLSFISSDISTTMLQKQIIASKRVACKYPNCNFECVSAEDIKQHLKFCVNRPENGYVCKHCLFVQLTIADIIYHIETVHGVIIKEGEDSDSEPVENPPKAKVEKPKRGSRKKLTIEKEKSLPKKTPYFLPTEKKLDQIFEKAYEWTLDFCEKNFCCPIPEENFPCLKANWDLMPVDTIQEYLPLMGYSCDVGFETVVDFQDVLHKDHTFRKFNLFESYLENNGNSTIFCGGPINSISWLPTPHTKNSVHQIVAVSTKKHPDSKYTNDANYNEKCLIQFWDVGPLKNLDTSMCRPRLGFCLSFDHGPVWDMQWCPSNCYDLDEPTEASDKFRRMGILAVAGSDSAIYIYSIPNFKASGLIYNSRPVMILNPMAVQEATFGNRKFYASRISWSKAPGHKYLAAGYTNGMVAIFYLSSTSEVLRKNDSNIDTLIPYKTFQAHYHHISTITLHHLNDGCRWLLTGSYDRAVSLWDLNETSAPVQTIKRNIVNDAIWMTNWLCHVIAYDEASTIGQASSIMQQTRDFLSDPLYLFHCSAAITSITGSDWLNGIIQANAVGEIFATFPKQIMMNLNWKYLKNKKLLFGYTTLVEKRKTVEERLRENSEKEMALRNQLTVKTVLKSGELPSNKEVTHLDYNPHYYEYEPLLYHEVDNKYGLIFCDHKMNCISDFPQSLRENMSFSSKMYASSKPNIYPLQAINRIQMNPNRQATTYYVTGYQAGFVRLTSMKFLNKDPQVIADSIELNE</sequence>
<feature type="region of interest" description="Disordered" evidence="7">
    <location>
        <begin position="1"/>
        <end position="61"/>
    </location>
</feature>
<gene>
    <name evidence="8" type="ORF">WA026_000622</name>
</gene>
<feature type="region of interest" description="Disordered" evidence="7">
    <location>
        <begin position="147"/>
        <end position="173"/>
    </location>
</feature>
<dbReference type="Gene3D" id="2.130.10.10">
    <property type="entry name" value="YVTN repeat-like/Quinoprotein amine dehydrogenase"/>
    <property type="match status" value="1"/>
</dbReference>
<dbReference type="SUPFAM" id="SSF50978">
    <property type="entry name" value="WD40 repeat-like"/>
    <property type="match status" value="1"/>
</dbReference>
<dbReference type="EMBL" id="JARQZJ010000121">
    <property type="protein sequence ID" value="KAK9888369.1"/>
    <property type="molecule type" value="Genomic_DNA"/>
</dbReference>
<evidence type="ECO:0000256" key="4">
    <source>
        <dbReference type="ARBA" id="ARBA00023163"/>
    </source>
</evidence>
<dbReference type="PANTHER" id="PTHR15052:SF2">
    <property type="entry name" value="GENERAL TRANSCRIPTION FACTOR 3C POLYPEPTIDE 2"/>
    <property type="match status" value="1"/>
</dbReference>
<protein>
    <recommendedName>
        <fullName evidence="10">General transcription factor 3C polypeptide 2</fullName>
    </recommendedName>
</protein>
<dbReference type="GO" id="GO:0000127">
    <property type="term" value="C:transcription factor TFIIIC complex"/>
    <property type="evidence" value="ECO:0007669"/>
    <property type="project" value="TreeGrafter"/>
</dbReference>
<dbReference type="SMART" id="SM00320">
    <property type="entry name" value="WD40"/>
    <property type="match status" value="3"/>
</dbReference>
<evidence type="ECO:0000256" key="7">
    <source>
        <dbReference type="SAM" id="MobiDB-lite"/>
    </source>
</evidence>
<evidence type="ECO:0000256" key="5">
    <source>
        <dbReference type="ARBA" id="ARBA00023242"/>
    </source>
</evidence>
<feature type="repeat" description="WD" evidence="6">
    <location>
        <begin position="890"/>
        <end position="934"/>
    </location>
</feature>
<keyword evidence="3" id="KW-0677">Repeat</keyword>
<feature type="compositionally biased region" description="Basic and acidic residues" evidence="7">
    <location>
        <begin position="1"/>
        <end position="35"/>
    </location>
</feature>
<organism evidence="8 9">
    <name type="scientific">Henosepilachna vigintioctopunctata</name>
    <dbReference type="NCBI Taxonomy" id="420089"/>
    <lineage>
        <taxon>Eukaryota</taxon>
        <taxon>Metazoa</taxon>
        <taxon>Ecdysozoa</taxon>
        <taxon>Arthropoda</taxon>
        <taxon>Hexapoda</taxon>
        <taxon>Insecta</taxon>
        <taxon>Pterygota</taxon>
        <taxon>Neoptera</taxon>
        <taxon>Endopterygota</taxon>
        <taxon>Coleoptera</taxon>
        <taxon>Polyphaga</taxon>
        <taxon>Cucujiformia</taxon>
        <taxon>Coccinelloidea</taxon>
        <taxon>Coccinellidae</taxon>
        <taxon>Epilachninae</taxon>
        <taxon>Epilachnini</taxon>
        <taxon>Henosepilachna</taxon>
    </lineage>
</organism>
<proteinExistence type="predicted"/>